<sequence length="94" mass="10774">MKNFPLASLLFLVLILSVDLGAATRGSDVAKFCCFQYSQKTLPWKQVHSYEFTRNSCSVKAVIFTTKRGRKVCAQPKEAWVQRYISKLRAQQQL</sequence>
<dbReference type="GO" id="GO:0010818">
    <property type="term" value="P:T cell chemotaxis"/>
    <property type="evidence" value="ECO:0007669"/>
    <property type="project" value="Ensembl"/>
</dbReference>
<evidence type="ECO:0000313" key="8">
    <source>
        <dbReference type="Proteomes" id="UP000291000"/>
    </source>
</evidence>
<protein>
    <recommendedName>
        <fullName evidence="4">C-C motif chemokine</fullName>
    </recommendedName>
</protein>
<evidence type="ECO:0000256" key="3">
    <source>
        <dbReference type="ARBA" id="ARBA00023157"/>
    </source>
</evidence>
<evidence type="ECO:0000313" key="9">
    <source>
        <dbReference type="Proteomes" id="UP000694566"/>
    </source>
</evidence>
<dbReference type="OMA" id="ILPWKWV"/>
<dbReference type="GO" id="GO:0070098">
    <property type="term" value="P:chemokine-mediated signaling pathway"/>
    <property type="evidence" value="ECO:0007669"/>
    <property type="project" value="Ensembl"/>
</dbReference>
<reference evidence="6 8" key="1">
    <citation type="submission" date="2016-04" db="EMBL/GenBank/DDBJ databases">
        <title>Polished mammalian reference genomes with single-molecule sequencing and chromosome conformation capture applied to the Capra hircus genome.</title>
        <authorList>
            <person name="Bickhart D.M."/>
            <person name="Koren S."/>
            <person name="Rosen B."/>
            <person name="Hastie A."/>
            <person name="Liachko I."/>
            <person name="Sullivan S.T."/>
            <person name="Burton J."/>
            <person name="Sayre B.L."/>
            <person name="Huson H.J."/>
            <person name="Lee J."/>
            <person name="Lam E."/>
            <person name="Kelley C.M."/>
            <person name="Hutchison J.L."/>
            <person name="Zhou Y."/>
            <person name="Sun J."/>
            <person name="Crisa A."/>
            <person name="Schwartz J.C."/>
            <person name="Hammond J.A."/>
            <person name="Schroeder S.G."/>
            <person name="Liu G.E."/>
            <person name="Dunham M."/>
            <person name="Shendure J."/>
            <person name="Sonstegard T.S."/>
            <person name="Phillippy A.M."/>
            <person name="Van Tassell C.P."/>
            <person name="Smith T.P."/>
        </authorList>
    </citation>
    <scope>NUCLEOTIDE SEQUENCE [LARGE SCALE GENOMIC DNA]</scope>
</reference>
<proteinExistence type="inferred from homology"/>
<dbReference type="SMART" id="SM00199">
    <property type="entry name" value="SCY"/>
    <property type="match status" value="1"/>
</dbReference>
<feature type="chain" id="PRO_5044516201" description="C-C motif chemokine" evidence="4">
    <location>
        <begin position="24"/>
        <end position="94"/>
    </location>
</feature>
<evidence type="ECO:0000313" key="6">
    <source>
        <dbReference type="Ensembl" id="ENSCHIP00000027644.1"/>
    </source>
</evidence>
<evidence type="ECO:0000256" key="1">
    <source>
        <dbReference type="ARBA" id="ARBA00010868"/>
    </source>
</evidence>
<dbReference type="CTD" id="10344"/>
<dbReference type="Pfam" id="PF00048">
    <property type="entry name" value="IL8"/>
    <property type="match status" value="1"/>
</dbReference>
<keyword evidence="4" id="KW-0964">Secreted</keyword>
<comment type="similarity">
    <text evidence="1 4">Belongs to the intercrine beta (chemokine CC) family.</text>
</comment>
<dbReference type="SUPFAM" id="SSF54117">
    <property type="entry name" value="Interleukin 8-like chemokines"/>
    <property type="match status" value="1"/>
</dbReference>
<evidence type="ECO:0000256" key="4">
    <source>
        <dbReference type="RuleBase" id="RU361150"/>
    </source>
</evidence>
<feature type="signal peptide" evidence="4">
    <location>
        <begin position="1"/>
        <end position="23"/>
    </location>
</feature>
<keyword evidence="4" id="KW-0145">Chemotaxis</keyword>
<dbReference type="GeneID" id="102173357"/>
<reference evidence="7 9" key="2">
    <citation type="submission" date="2019-03" db="EMBL/GenBank/DDBJ databases">
        <title>Genome sequencing and reference-guided assembly of Black Bengal Goat (Capra hircus).</title>
        <authorList>
            <person name="Siddiki A.Z."/>
            <person name="Baten A."/>
            <person name="Billah M."/>
            <person name="Alam M.A.U."/>
            <person name="Shawrob K.S.M."/>
            <person name="Saha S."/>
            <person name="Chowdhury M."/>
            <person name="Rahman A.H."/>
            <person name="Stear M."/>
            <person name="Miah G."/>
            <person name="Das G.B."/>
            <person name="Hossain M.M."/>
            <person name="Kumkum M."/>
            <person name="Islam M.S."/>
            <person name="Mollah A.M."/>
            <person name="Ahsan A."/>
            <person name="Tusar F."/>
            <person name="Khan M.K.I."/>
        </authorList>
    </citation>
    <scope>NUCLEOTIDE SEQUENCE [LARGE SCALE GENOMIC DNA]</scope>
</reference>
<dbReference type="FunFam" id="2.40.50.40:FF:000002">
    <property type="entry name" value="C-C motif chemokine"/>
    <property type="match status" value="1"/>
</dbReference>
<feature type="domain" description="Chemokine interleukin-8-like" evidence="5">
    <location>
        <begin position="30"/>
        <end position="88"/>
    </location>
</feature>
<dbReference type="GO" id="GO:0048245">
    <property type="term" value="P:eosinophil chemotaxis"/>
    <property type="evidence" value="ECO:0007669"/>
    <property type="project" value="TreeGrafter"/>
</dbReference>
<dbReference type="GO" id="GO:0001938">
    <property type="term" value="P:positive regulation of endothelial cell proliferation"/>
    <property type="evidence" value="ECO:0007669"/>
    <property type="project" value="Ensembl"/>
</dbReference>
<comment type="subcellular location">
    <subcellularLocation>
        <location evidence="4">Secreted</location>
    </subcellularLocation>
</comment>
<name>A0A452FTU8_CAPHI</name>
<dbReference type="PANTHER" id="PTHR12015:SF73">
    <property type="entry name" value="C-C MOTIF CHEMOKINE 26"/>
    <property type="match status" value="1"/>
</dbReference>
<dbReference type="InterPro" id="IPR000827">
    <property type="entry name" value="Chemokine_CC_CS"/>
</dbReference>
<dbReference type="Proteomes" id="UP000291000">
    <property type="component" value="Chromosome 25"/>
</dbReference>
<dbReference type="GO" id="GO:0031728">
    <property type="term" value="F:CCR3 chemokine receptor binding"/>
    <property type="evidence" value="ECO:0007669"/>
    <property type="project" value="Ensembl"/>
</dbReference>
<dbReference type="PROSITE" id="PS00472">
    <property type="entry name" value="SMALL_CYTOKINES_CC"/>
    <property type="match status" value="1"/>
</dbReference>
<dbReference type="GO" id="GO:0030335">
    <property type="term" value="P:positive regulation of cell migration"/>
    <property type="evidence" value="ECO:0007669"/>
    <property type="project" value="Ensembl"/>
</dbReference>
<dbReference type="CDD" id="cd00272">
    <property type="entry name" value="Chemokine_CC"/>
    <property type="match status" value="1"/>
</dbReference>
<dbReference type="GO" id="GO:0002548">
    <property type="term" value="P:monocyte chemotaxis"/>
    <property type="evidence" value="ECO:0007669"/>
    <property type="project" value="Ensembl"/>
</dbReference>
<dbReference type="InterPro" id="IPR039809">
    <property type="entry name" value="Chemokine_b/g/d"/>
</dbReference>
<dbReference type="Ensembl" id="ENSCHIT00000035512.1">
    <property type="protein sequence ID" value="ENSCHIP00000027644.1"/>
    <property type="gene ID" value="ENSCHIG00000023486.1"/>
</dbReference>
<dbReference type="GO" id="GO:0008009">
    <property type="term" value="F:chemokine activity"/>
    <property type="evidence" value="ECO:0007669"/>
    <property type="project" value="Ensembl"/>
</dbReference>
<evidence type="ECO:0000259" key="5">
    <source>
        <dbReference type="SMART" id="SM00199"/>
    </source>
</evidence>
<dbReference type="STRING" id="9925.ENSCHIP00000027644"/>
<keyword evidence="8" id="KW-1185">Reference proteome</keyword>
<dbReference type="GO" id="GO:0050921">
    <property type="term" value="P:positive regulation of chemotaxis"/>
    <property type="evidence" value="ECO:0007669"/>
    <property type="project" value="Ensembl"/>
</dbReference>
<evidence type="ECO:0000313" key="7">
    <source>
        <dbReference type="Ensembl" id="ENSCHIP00010037090.1"/>
    </source>
</evidence>
<dbReference type="GO" id="GO:0006954">
    <property type="term" value="P:inflammatory response"/>
    <property type="evidence" value="ECO:0007669"/>
    <property type="project" value="TreeGrafter"/>
</dbReference>
<keyword evidence="3" id="KW-1015">Disulfide bond</keyword>
<dbReference type="OrthoDB" id="8934837at2759"/>
<dbReference type="Ensembl" id="ENSCHIT00010052078.1">
    <property type="protein sequence ID" value="ENSCHIP00010037090.1"/>
    <property type="gene ID" value="ENSCHIG00010027582.1"/>
</dbReference>
<keyword evidence="2 4" id="KW-0202">Cytokine</keyword>
<dbReference type="AlphaFoldDB" id="A0A452FTU8"/>
<keyword evidence="4" id="KW-0732">Signal</keyword>
<dbReference type="GO" id="GO:0005615">
    <property type="term" value="C:extracellular space"/>
    <property type="evidence" value="ECO:0007669"/>
    <property type="project" value="UniProtKB-KW"/>
</dbReference>
<dbReference type="InterPro" id="IPR001811">
    <property type="entry name" value="Chemokine_IL8-like_dom"/>
</dbReference>
<gene>
    <name evidence="6" type="primary">CCL26</name>
</gene>
<dbReference type="KEGG" id="chx:102173357"/>
<dbReference type="InterPro" id="IPR036048">
    <property type="entry name" value="Interleukin_8-like_sf"/>
</dbReference>
<dbReference type="GO" id="GO:0061844">
    <property type="term" value="P:antimicrobial humoral immune response mediated by antimicrobial peptide"/>
    <property type="evidence" value="ECO:0007669"/>
    <property type="project" value="TreeGrafter"/>
</dbReference>
<dbReference type="GeneTree" id="ENSGT01100000263482"/>
<evidence type="ECO:0000256" key="2">
    <source>
        <dbReference type="ARBA" id="ARBA00022514"/>
    </source>
</evidence>
<dbReference type="GO" id="GO:0031737">
    <property type="term" value="F:CX3C chemokine receptor binding"/>
    <property type="evidence" value="ECO:0007669"/>
    <property type="project" value="Ensembl"/>
</dbReference>
<dbReference type="EMBL" id="LWLT01000031">
    <property type="status" value="NOT_ANNOTATED_CDS"/>
    <property type="molecule type" value="Genomic_DNA"/>
</dbReference>
<accession>A0A452FTU8</accession>
<reference evidence="6" key="3">
    <citation type="submission" date="2025-05" db="UniProtKB">
        <authorList>
            <consortium name="Ensembl"/>
        </authorList>
    </citation>
    <scope>IDENTIFICATION</scope>
</reference>
<dbReference type="Gene3D" id="2.40.50.40">
    <property type="match status" value="1"/>
</dbReference>
<dbReference type="PANTHER" id="PTHR12015">
    <property type="entry name" value="SMALL INDUCIBLE CYTOKINE A"/>
    <property type="match status" value="1"/>
</dbReference>
<dbReference type="GO" id="GO:0030838">
    <property type="term" value="P:positive regulation of actin filament polymerization"/>
    <property type="evidence" value="ECO:0007669"/>
    <property type="project" value="Ensembl"/>
</dbReference>
<organism evidence="6 8">
    <name type="scientific">Capra hircus</name>
    <name type="common">Goat</name>
    <dbReference type="NCBI Taxonomy" id="9925"/>
    <lineage>
        <taxon>Eukaryota</taxon>
        <taxon>Metazoa</taxon>
        <taxon>Chordata</taxon>
        <taxon>Craniata</taxon>
        <taxon>Vertebrata</taxon>
        <taxon>Euteleostomi</taxon>
        <taxon>Mammalia</taxon>
        <taxon>Eutheria</taxon>
        <taxon>Laurasiatheria</taxon>
        <taxon>Artiodactyla</taxon>
        <taxon>Ruminantia</taxon>
        <taxon>Pecora</taxon>
        <taxon>Bovidae</taxon>
        <taxon>Caprinae</taxon>
        <taxon>Capra</taxon>
    </lineage>
</organism>
<dbReference type="Bgee" id="ENSCHIG00000023486">
    <property type="expression patterns" value="Expressed in spleen and 15 other cell types or tissues"/>
</dbReference>
<dbReference type="RefSeq" id="XP_005697853.1">
    <property type="nucleotide sequence ID" value="XM_005697796.3"/>
</dbReference>